<organism evidence="8 9">
    <name type="scientific">Psilocybe cyanescens</name>
    <dbReference type="NCBI Taxonomy" id="93625"/>
    <lineage>
        <taxon>Eukaryota</taxon>
        <taxon>Fungi</taxon>
        <taxon>Dikarya</taxon>
        <taxon>Basidiomycota</taxon>
        <taxon>Agaricomycotina</taxon>
        <taxon>Agaricomycetes</taxon>
        <taxon>Agaricomycetidae</taxon>
        <taxon>Agaricales</taxon>
        <taxon>Agaricineae</taxon>
        <taxon>Strophariaceae</taxon>
        <taxon>Psilocybe</taxon>
    </lineage>
</organism>
<dbReference type="InterPro" id="IPR001138">
    <property type="entry name" value="Zn2Cys6_DnaBD"/>
</dbReference>
<gene>
    <name evidence="8" type="ORF">CVT25_015250</name>
</gene>
<dbReference type="OrthoDB" id="2441642at2759"/>
<feature type="compositionally biased region" description="Low complexity" evidence="6">
    <location>
        <begin position="132"/>
        <end position="146"/>
    </location>
</feature>
<evidence type="ECO:0000256" key="5">
    <source>
        <dbReference type="ARBA" id="ARBA00023242"/>
    </source>
</evidence>
<dbReference type="GO" id="GO:0005634">
    <property type="term" value="C:nucleus"/>
    <property type="evidence" value="ECO:0007669"/>
    <property type="project" value="UniProtKB-SubCell"/>
</dbReference>
<keyword evidence="5" id="KW-0539">Nucleus</keyword>
<evidence type="ECO:0000256" key="2">
    <source>
        <dbReference type="ARBA" id="ARBA00023015"/>
    </source>
</evidence>
<keyword evidence="3" id="KW-0238">DNA-binding</keyword>
<comment type="subcellular location">
    <subcellularLocation>
        <location evidence="1">Nucleus</location>
    </subcellularLocation>
</comment>
<dbReference type="Proteomes" id="UP000283269">
    <property type="component" value="Unassembled WGS sequence"/>
</dbReference>
<dbReference type="AlphaFoldDB" id="A0A409XR15"/>
<feature type="compositionally biased region" description="Low complexity" evidence="6">
    <location>
        <begin position="210"/>
        <end position="222"/>
    </location>
</feature>
<feature type="compositionally biased region" description="Polar residues" evidence="6">
    <location>
        <begin position="223"/>
        <end position="232"/>
    </location>
</feature>
<evidence type="ECO:0000313" key="9">
    <source>
        <dbReference type="Proteomes" id="UP000283269"/>
    </source>
</evidence>
<feature type="compositionally biased region" description="Polar residues" evidence="6">
    <location>
        <begin position="1"/>
        <end position="17"/>
    </location>
</feature>
<feature type="compositionally biased region" description="Low complexity" evidence="6">
    <location>
        <begin position="184"/>
        <end position="202"/>
    </location>
</feature>
<evidence type="ECO:0000256" key="6">
    <source>
        <dbReference type="SAM" id="MobiDB-lite"/>
    </source>
</evidence>
<dbReference type="GO" id="GO:0045944">
    <property type="term" value="P:positive regulation of transcription by RNA polymerase II"/>
    <property type="evidence" value="ECO:0007669"/>
    <property type="project" value="TreeGrafter"/>
</dbReference>
<dbReference type="PANTHER" id="PTHR47540">
    <property type="entry name" value="THIAMINE REPRESSIBLE GENES REGULATORY PROTEIN THI5"/>
    <property type="match status" value="1"/>
</dbReference>
<feature type="compositionally biased region" description="Polar residues" evidence="6">
    <location>
        <begin position="77"/>
        <end position="94"/>
    </location>
</feature>
<feature type="compositionally biased region" description="Low complexity" evidence="6">
    <location>
        <begin position="67"/>
        <end position="76"/>
    </location>
</feature>
<evidence type="ECO:0000313" key="8">
    <source>
        <dbReference type="EMBL" id="PPQ93252.1"/>
    </source>
</evidence>
<feature type="region of interest" description="Disordered" evidence="6">
    <location>
        <begin position="1"/>
        <end position="100"/>
    </location>
</feature>
<proteinExistence type="predicted"/>
<dbReference type="GO" id="GO:0008270">
    <property type="term" value="F:zinc ion binding"/>
    <property type="evidence" value="ECO:0007669"/>
    <property type="project" value="InterPro"/>
</dbReference>
<comment type="caution">
    <text evidence="8">The sequence shown here is derived from an EMBL/GenBank/DDBJ whole genome shotgun (WGS) entry which is preliminary data.</text>
</comment>
<keyword evidence="4" id="KW-0804">Transcription</keyword>
<feature type="compositionally biased region" description="Polar residues" evidence="6">
    <location>
        <begin position="55"/>
        <end position="64"/>
    </location>
</feature>
<dbReference type="SUPFAM" id="SSF57701">
    <property type="entry name" value="Zn2/Cys6 DNA-binding domain"/>
    <property type="match status" value="1"/>
</dbReference>
<evidence type="ECO:0000256" key="1">
    <source>
        <dbReference type="ARBA" id="ARBA00004123"/>
    </source>
</evidence>
<evidence type="ECO:0000256" key="4">
    <source>
        <dbReference type="ARBA" id="ARBA00023163"/>
    </source>
</evidence>
<dbReference type="PROSITE" id="PS50048">
    <property type="entry name" value="ZN2_CY6_FUNGAL_2"/>
    <property type="match status" value="1"/>
</dbReference>
<sequence>MFYQNDGSSGNGENDFQNVRVGVDLRHTHRSDSGVSPSDQGWLTEGGDLSGEYPTGTSPGSQEGSKSRTPSPKSPSHQLQSVKPQSSRQRTSQACDKCRERKTKCSGHRPVCLRCTNRGLICEYSMRESRSRTPARPRVAVRPETPQVEHTGQGRPTPAHHSRIGGSRTNAFAPSTRSYTGTTATRNANRSSLSASSAHGATDIITPNISVQQSHRSQQPQQLHDTSTSNAYSNQTTVNSLYSARGTWPMCYTSLPLNYSFGSSSYDHALLQPDYEISSLLLPSTPALPHDFDSRPAQTFPCCVNEDPSCYIPPYTPNVDSTYFQGGFPDPIYHVNNSNSITTTVSNTPMGSQLDLACPTPSIPVDPAAFREVGGAFSRGFDFNPPSEFRYPSPPLADRTDYFGYSSFK</sequence>
<reference evidence="8 9" key="1">
    <citation type="journal article" date="2018" name="Evol. Lett.">
        <title>Horizontal gene cluster transfer increased hallucinogenic mushroom diversity.</title>
        <authorList>
            <person name="Reynolds H.T."/>
            <person name="Vijayakumar V."/>
            <person name="Gluck-Thaler E."/>
            <person name="Korotkin H.B."/>
            <person name="Matheny P.B."/>
            <person name="Slot J.C."/>
        </authorList>
    </citation>
    <scope>NUCLEOTIDE SEQUENCE [LARGE SCALE GENOMIC DNA]</scope>
    <source>
        <strain evidence="8 9">2631</strain>
    </source>
</reference>
<evidence type="ECO:0000256" key="3">
    <source>
        <dbReference type="ARBA" id="ARBA00023125"/>
    </source>
</evidence>
<dbReference type="PANTHER" id="PTHR47540:SF4">
    <property type="entry name" value="TRANSCRIPTION FACTOR RGLT"/>
    <property type="match status" value="1"/>
</dbReference>
<dbReference type="GO" id="GO:0043565">
    <property type="term" value="F:sequence-specific DNA binding"/>
    <property type="evidence" value="ECO:0007669"/>
    <property type="project" value="TreeGrafter"/>
</dbReference>
<dbReference type="GO" id="GO:0000981">
    <property type="term" value="F:DNA-binding transcription factor activity, RNA polymerase II-specific"/>
    <property type="evidence" value="ECO:0007669"/>
    <property type="project" value="InterPro"/>
</dbReference>
<feature type="region of interest" description="Disordered" evidence="6">
    <location>
        <begin position="127"/>
        <end position="232"/>
    </location>
</feature>
<name>A0A409XR15_PSICY</name>
<dbReference type="InterPro" id="IPR051711">
    <property type="entry name" value="Stress_Response_Reg"/>
</dbReference>
<dbReference type="InParanoid" id="A0A409XR15"/>
<keyword evidence="2" id="KW-0805">Transcription regulation</keyword>
<feature type="compositionally biased region" description="Polar residues" evidence="6">
    <location>
        <begin position="167"/>
        <end position="183"/>
    </location>
</feature>
<evidence type="ECO:0000259" key="7">
    <source>
        <dbReference type="PROSITE" id="PS50048"/>
    </source>
</evidence>
<dbReference type="InterPro" id="IPR036864">
    <property type="entry name" value="Zn2-C6_fun-type_DNA-bd_sf"/>
</dbReference>
<feature type="domain" description="Zn(2)-C6 fungal-type" evidence="7">
    <location>
        <begin position="94"/>
        <end position="124"/>
    </location>
</feature>
<dbReference type="Pfam" id="PF00172">
    <property type="entry name" value="Zn_clus"/>
    <property type="match status" value="1"/>
</dbReference>
<accession>A0A409XR15</accession>
<dbReference type="SMART" id="SM00066">
    <property type="entry name" value="GAL4"/>
    <property type="match status" value="1"/>
</dbReference>
<dbReference type="EMBL" id="NHYD01000797">
    <property type="protein sequence ID" value="PPQ93252.1"/>
    <property type="molecule type" value="Genomic_DNA"/>
</dbReference>
<dbReference type="Gene3D" id="4.10.240.10">
    <property type="entry name" value="Zn(2)-C6 fungal-type DNA-binding domain"/>
    <property type="match status" value="1"/>
</dbReference>
<dbReference type="PROSITE" id="PS00463">
    <property type="entry name" value="ZN2_CY6_FUNGAL_1"/>
    <property type="match status" value="1"/>
</dbReference>
<keyword evidence="9" id="KW-1185">Reference proteome</keyword>
<protein>
    <recommendedName>
        <fullName evidence="7">Zn(2)-C6 fungal-type domain-containing protein</fullName>
    </recommendedName>
</protein>
<feature type="compositionally biased region" description="Basic and acidic residues" evidence="6">
    <location>
        <begin position="23"/>
        <end position="32"/>
    </location>
</feature>
<dbReference type="CDD" id="cd00067">
    <property type="entry name" value="GAL4"/>
    <property type="match status" value="1"/>
</dbReference>